<dbReference type="HOGENOM" id="CLU_2255061_0_0_1"/>
<protein>
    <submittedName>
        <fullName evidence="1">Uncharacterized protein</fullName>
    </submittedName>
</protein>
<dbReference type="Proteomes" id="UP000026915">
    <property type="component" value="Chromosome 10"/>
</dbReference>
<proteinExistence type="predicted"/>
<organism evidence="1 2">
    <name type="scientific">Theobroma cacao</name>
    <name type="common">Cacao</name>
    <name type="synonym">Cocoa</name>
    <dbReference type="NCBI Taxonomy" id="3641"/>
    <lineage>
        <taxon>Eukaryota</taxon>
        <taxon>Viridiplantae</taxon>
        <taxon>Streptophyta</taxon>
        <taxon>Embryophyta</taxon>
        <taxon>Tracheophyta</taxon>
        <taxon>Spermatophyta</taxon>
        <taxon>Magnoliopsida</taxon>
        <taxon>eudicotyledons</taxon>
        <taxon>Gunneridae</taxon>
        <taxon>Pentapetalae</taxon>
        <taxon>rosids</taxon>
        <taxon>malvids</taxon>
        <taxon>Malvales</taxon>
        <taxon>Malvaceae</taxon>
        <taxon>Byttnerioideae</taxon>
        <taxon>Theobroma</taxon>
    </lineage>
</organism>
<dbReference type="InParanoid" id="A0A061FMW9"/>
<evidence type="ECO:0000313" key="1">
    <source>
        <dbReference type="EMBL" id="EOY18032.1"/>
    </source>
</evidence>
<dbReference type="Gramene" id="EOY18032">
    <property type="protein sequence ID" value="EOY18032"/>
    <property type="gene ID" value="TCM_042699"/>
</dbReference>
<reference evidence="1 2" key="1">
    <citation type="journal article" date="2013" name="Genome Biol.">
        <title>The genome sequence of the most widely cultivated cacao type and its use to identify candidate genes regulating pod color.</title>
        <authorList>
            <person name="Motamayor J.C."/>
            <person name="Mockaitis K."/>
            <person name="Schmutz J."/>
            <person name="Haiminen N."/>
            <person name="Iii D.L."/>
            <person name="Cornejo O."/>
            <person name="Findley S.D."/>
            <person name="Zheng P."/>
            <person name="Utro F."/>
            <person name="Royaert S."/>
            <person name="Saski C."/>
            <person name="Jenkins J."/>
            <person name="Podicheti R."/>
            <person name="Zhao M."/>
            <person name="Scheffler B.E."/>
            <person name="Stack J.C."/>
            <person name="Feltus F.A."/>
            <person name="Mustiga G.M."/>
            <person name="Amores F."/>
            <person name="Phillips W."/>
            <person name="Marelli J.P."/>
            <person name="May G.D."/>
            <person name="Shapiro H."/>
            <person name="Ma J."/>
            <person name="Bustamante C.D."/>
            <person name="Schnell R.J."/>
            <person name="Main D."/>
            <person name="Gilbert D."/>
            <person name="Parida L."/>
            <person name="Kuhn D.N."/>
        </authorList>
    </citation>
    <scope>NUCLEOTIDE SEQUENCE [LARGE SCALE GENOMIC DNA]</scope>
    <source>
        <strain evidence="2">cv. Matina 1-6</strain>
    </source>
</reference>
<gene>
    <name evidence="1" type="ORF">TCM_042699</name>
</gene>
<evidence type="ECO:0000313" key="2">
    <source>
        <dbReference type="Proteomes" id="UP000026915"/>
    </source>
</evidence>
<dbReference type="AlphaFoldDB" id="A0A061FMW9"/>
<dbReference type="EMBL" id="CM001888">
    <property type="protein sequence ID" value="EOY18032.1"/>
    <property type="molecule type" value="Genomic_DNA"/>
</dbReference>
<sequence length="104" mass="11408">MTCSLIKTWSKGPTNASPSLNCEATNSISELLSFMGYMVMTTNHEFNSFGRGSKHRSPVTSTKAYSKDTYTSNLHALCHLLAPISPSTFSNQQHCSTPWTKLCG</sequence>
<accession>A0A061FMW9</accession>
<keyword evidence="2" id="KW-1185">Reference proteome</keyword>
<name>A0A061FMW9_THECC</name>